<feature type="repeat" description="ANK" evidence="3">
    <location>
        <begin position="59"/>
        <end position="91"/>
    </location>
</feature>
<dbReference type="AlphaFoldDB" id="A0AAE6NS70"/>
<evidence type="ECO:0000313" key="6">
    <source>
        <dbReference type="EMBL" id="RKS44676.1"/>
    </source>
</evidence>
<dbReference type="KEGG" id="ppan:ESD82_02795"/>
<evidence type="ECO:0000313" key="8">
    <source>
        <dbReference type="Proteomes" id="UP000326453"/>
    </source>
</evidence>
<keyword evidence="2 3" id="KW-0040">ANK repeat</keyword>
<dbReference type="PANTHER" id="PTHR46680">
    <property type="entry name" value="NF-KAPPA-B INHIBITOR ALPHA"/>
    <property type="match status" value="1"/>
</dbReference>
<organism evidence="5 8">
    <name type="scientific">Paracoccus pantotrophus</name>
    <name type="common">Thiosphaera pantotropha</name>
    <dbReference type="NCBI Taxonomy" id="82367"/>
    <lineage>
        <taxon>Bacteria</taxon>
        <taxon>Pseudomonadati</taxon>
        <taxon>Pseudomonadota</taxon>
        <taxon>Alphaproteobacteria</taxon>
        <taxon>Rhodobacterales</taxon>
        <taxon>Paracoccaceae</taxon>
        <taxon>Paracoccus</taxon>
    </lineage>
</organism>
<dbReference type="SMART" id="SM00248">
    <property type="entry name" value="ANK"/>
    <property type="match status" value="5"/>
</dbReference>
<proteinExistence type="predicted"/>
<keyword evidence="7" id="KW-1185">Reference proteome</keyword>
<evidence type="ECO:0000256" key="2">
    <source>
        <dbReference type="ARBA" id="ARBA00023043"/>
    </source>
</evidence>
<protein>
    <submittedName>
        <fullName evidence="5">Ankyrin repeat domain-containing protein</fullName>
    </submittedName>
</protein>
<reference evidence="6 7" key="1">
    <citation type="submission" date="2018-10" db="EMBL/GenBank/DDBJ databases">
        <title>Genomic Encyclopedia of Archaeal and Bacterial Type Strains, Phase II (KMG-II): from individual species to whole genera.</title>
        <authorList>
            <person name="Goeker M."/>
        </authorList>
    </citation>
    <scope>NUCLEOTIDE SEQUENCE [LARGE SCALE GENOMIC DNA]</scope>
    <source>
        <strain evidence="7">ATCC 35512 / DSM 2944 / CIP 106514 / LMD 82.5 / NBRC 102493 / NCCB 82005 / GB17</strain>
        <strain evidence="6">DSM 2944</strain>
    </source>
</reference>
<feature type="repeat" description="ANK" evidence="3">
    <location>
        <begin position="158"/>
        <end position="195"/>
    </location>
</feature>
<evidence type="ECO:0000256" key="4">
    <source>
        <dbReference type="SAM" id="SignalP"/>
    </source>
</evidence>
<feature type="repeat" description="ANK" evidence="3">
    <location>
        <begin position="125"/>
        <end position="157"/>
    </location>
</feature>
<feature type="chain" id="PRO_5042294064" evidence="4">
    <location>
        <begin position="24"/>
        <end position="222"/>
    </location>
</feature>
<keyword evidence="4" id="KW-0732">Signal</keyword>
<accession>A0AAE6NS70</accession>
<reference evidence="5 8" key="2">
    <citation type="submission" date="2019-01" db="EMBL/GenBank/DDBJ databases">
        <title>Complete Genome Sequence and Annotation of the Paracoccus pantotrophus type strain DSM 2944.</title>
        <authorList>
            <person name="Bockwoldt J.A."/>
            <person name="Zimmermann M."/>
            <person name="Tiso T."/>
            <person name="Blank L.M."/>
        </authorList>
    </citation>
    <scope>NUCLEOTIDE SEQUENCE [LARGE SCALE GENOMIC DNA]</scope>
    <source>
        <strain evidence="5 8">DSM 2944</strain>
    </source>
</reference>
<evidence type="ECO:0000313" key="7">
    <source>
        <dbReference type="Proteomes" id="UP000273626"/>
    </source>
</evidence>
<dbReference type="PROSITE" id="PS50088">
    <property type="entry name" value="ANK_REPEAT"/>
    <property type="match status" value="4"/>
</dbReference>
<dbReference type="Proteomes" id="UP000326453">
    <property type="component" value="Chromosome 2"/>
</dbReference>
<dbReference type="SUPFAM" id="SSF48403">
    <property type="entry name" value="Ankyrin repeat"/>
    <property type="match status" value="1"/>
</dbReference>
<evidence type="ECO:0000256" key="1">
    <source>
        <dbReference type="ARBA" id="ARBA00022737"/>
    </source>
</evidence>
<dbReference type="PROSITE" id="PS50297">
    <property type="entry name" value="ANK_REP_REGION"/>
    <property type="match status" value="2"/>
</dbReference>
<name>A0AAE6NS70_PARPN</name>
<dbReference type="EMBL" id="RBLI01000002">
    <property type="protein sequence ID" value="RKS44676.1"/>
    <property type="molecule type" value="Genomic_DNA"/>
</dbReference>
<evidence type="ECO:0000313" key="5">
    <source>
        <dbReference type="EMBL" id="QFG35140.1"/>
    </source>
</evidence>
<evidence type="ECO:0000256" key="3">
    <source>
        <dbReference type="PROSITE-ProRule" id="PRU00023"/>
    </source>
</evidence>
<dbReference type="InterPro" id="IPR051070">
    <property type="entry name" value="NF-kappa-B_inhibitor"/>
</dbReference>
<gene>
    <name evidence="6" type="ORF">BDE18_3529</name>
    <name evidence="5" type="ORF">ESD82_02795</name>
</gene>
<feature type="signal peptide" evidence="4">
    <location>
        <begin position="1"/>
        <end position="23"/>
    </location>
</feature>
<dbReference type="PANTHER" id="PTHR46680:SF3">
    <property type="entry name" value="NF-KAPPA-B INHIBITOR CACTUS"/>
    <property type="match status" value="1"/>
</dbReference>
<dbReference type="EMBL" id="CP044423">
    <property type="protein sequence ID" value="QFG35140.1"/>
    <property type="molecule type" value="Genomic_DNA"/>
</dbReference>
<feature type="repeat" description="ANK" evidence="3">
    <location>
        <begin position="92"/>
        <end position="124"/>
    </location>
</feature>
<dbReference type="GeneID" id="51369469"/>
<dbReference type="InterPro" id="IPR002110">
    <property type="entry name" value="Ankyrin_rpt"/>
</dbReference>
<dbReference type="RefSeq" id="WP_147429048.1">
    <property type="nucleotide sequence ID" value="NZ_CP044423.1"/>
</dbReference>
<keyword evidence="1" id="KW-0677">Repeat</keyword>
<dbReference type="InterPro" id="IPR036770">
    <property type="entry name" value="Ankyrin_rpt-contain_sf"/>
</dbReference>
<dbReference type="Proteomes" id="UP000273626">
    <property type="component" value="Unassembled WGS sequence"/>
</dbReference>
<dbReference type="Pfam" id="PF12796">
    <property type="entry name" value="Ank_2"/>
    <property type="match status" value="2"/>
</dbReference>
<dbReference type="PRINTS" id="PR01415">
    <property type="entry name" value="ANKYRIN"/>
</dbReference>
<sequence length="222" mass="23110">MHKLLAILFAFALGAASPLPVQAQTMQETALFAAATDGDAAAIRDLLARGVAVDPRDAKGRTPLLVATHANRVEAARALIEAGADVNARDAIHDSPYLYAGARGHLEILELTLAHGADLASTNRFGGTALIPAAERGHVETVRRLIRAGVEIDHVNRLGWTALLEAIVLGDGGPRQQQVVDLLVAAGADVNLADAEGVSPLAHARRRGFDAIAARLAEAGAK</sequence>
<dbReference type="Gene3D" id="1.25.40.20">
    <property type="entry name" value="Ankyrin repeat-containing domain"/>
    <property type="match status" value="1"/>
</dbReference>